<name>A0ABW1S2V7_9LACO</name>
<dbReference type="EMBL" id="JBHSSC010000043">
    <property type="protein sequence ID" value="MFC6182019.1"/>
    <property type="molecule type" value="Genomic_DNA"/>
</dbReference>
<dbReference type="Proteomes" id="UP001596282">
    <property type="component" value="Unassembled WGS sequence"/>
</dbReference>
<feature type="coiled-coil region" evidence="1">
    <location>
        <begin position="58"/>
        <end position="138"/>
    </location>
</feature>
<accession>A0ABW1S2V7</accession>
<evidence type="ECO:0000313" key="4">
    <source>
        <dbReference type="Proteomes" id="UP001596282"/>
    </source>
</evidence>
<keyword evidence="1" id="KW-0175">Coiled coil</keyword>
<proteinExistence type="predicted"/>
<evidence type="ECO:0000256" key="2">
    <source>
        <dbReference type="SAM" id="MobiDB-lite"/>
    </source>
</evidence>
<protein>
    <submittedName>
        <fullName evidence="3">Uncharacterized protein</fullName>
    </submittedName>
</protein>
<comment type="caution">
    <text evidence="3">The sequence shown here is derived from an EMBL/GenBank/DDBJ whole genome shotgun (WGS) entry which is preliminary data.</text>
</comment>
<gene>
    <name evidence="3" type="ORF">ACFP5Y_12355</name>
</gene>
<dbReference type="RefSeq" id="WP_379832439.1">
    <property type="nucleotide sequence ID" value="NZ_JBHSSC010000043.1"/>
</dbReference>
<reference evidence="4" key="1">
    <citation type="journal article" date="2019" name="Int. J. Syst. Evol. Microbiol.">
        <title>The Global Catalogue of Microorganisms (GCM) 10K type strain sequencing project: providing services to taxonomists for standard genome sequencing and annotation.</title>
        <authorList>
            <consortium name="The Broad Institute Genomics Platform"/>
            <consortium name="The Broad Institute Genome Sequencing Center for Infectious Disease"/>
            <person name="Wu L."/>
            <person name="Ma J."/>
        </authorList>
    </citation>
    <scope>NUCLEOTIDE SEQUENCE [LARGE SCALE GENOMIC DNA]</scope>
    <source>
        <strain evidence="4">CCM 8933</strain>
    </source>
</reference>
<evidence type="ECO:0000313" key="3">
    <source>
        <dbReference type="EMBL" id="MFC6182019.1"/>
    </source>
</evidence>
<keyword evidence="4" id="KW-1185">Reference proteome</keyword>
<organism evidence="3 4">
    <name type="scientific">Lactiplantibacillus daowaiensis</name>
    <dbReference type="NCBI Taxonomy" id="2559918"/>
    <lineage>
        <taxon>Bacteria</taxon>
        <taxon>Bacillati</taxon>
        <taxon>Bacillota</taxon>
        <taxon>Bacilli</taxon>
        <taxon>Lactobacillales</taxon>
        <taxon>Lactobacillaceae</taxon>
        <taxon>Lactiplantibacillus</taxon>
    </lineage>
</organism>
<evidence type="ECO:0000256" key="1">
    <source>
        <dbReference type="SAM" id="Coils"/>
    </source>
</evidence>
<feature type="region of interest" description="Disordered" evidence="2">
    <location>
        <begin position="164"/>
        <end position="187"/>
    </location>
</feature>
<sequence>MSIKRQIDLLRQHQATTRQTDQEHAAQAKQALIQRYQQTHVNTAAPVKSPVAPQPTDQVALKRQIRQLKHKMAQQSRQQQQKVQVLQADLQAMTTKVQRLTQQNQQLGQQVTTLTATLEAAQLDHQQLTKRLQRQTALVTTVYQYATLGRLLTERAEQRYQAADRLAQQRPKPAKQKQLSKEQQRQLSQYPGLVNRLKRVDKALALSQEYNQILSRRQKSLKSQLQKSQLNGIANRQLSQRIYQLMTPANVHLLQWLPQAAARYQTMVFDNLVVGNGQQVFGYFKRVNEHWNFITINGQAYRNYRFSDGHHSQPNSQVVYAATITGQQVQLLKVYEHVQPQELRQHHQLQLHRRRQRHDFKALLPVDATQLLMAKRVLIVTWQRTQTLSQALQSFGIQPVIVNTKEKSVPWITQQALSKRIDFTLLLSEGLSHSLLASIDKVAIKQRPDIELVYNESPEELLQRCYRFFSQSQS</sequence>